<dbReference type="Gene3D" id="3.30.505.10">
    <property type="entry name" value="SH2 domain"/>
    <property type="match status" value="1"/>
</dbReference>
<dbReference type="AlphaFoldDB" id="A0A9Q1C3M3"/>
<keyword evidence="1 4" id="KW-0728">SH3 domain</keyword>
<feature type="domain" description="SH3" evidence="6">
    <location>
        <begin position="1"/>
        <end position="58"/>
    </location>
</feature>
<dbReference type="PROSITE" id="PS50001">
    <property type="entry name" value="SH2"/>
    <property type="match status" value="1"/>
</dbReference>
<dbReference type="InterPro" id="IPR036860">
    <property type="entry name" value="SH2_dom_sf"/>
</dbReference>
<dbReference type="Pfam" id="PF00017">
    <property type="entry name" value="SH2"/>
    <property type="match status" value="1"/>
</dbReference>
<evidence type="ECO:0000313" key="7">
    <source>
        <dbReference type="EMBL" id="KAJ8037628.1"/>
    </source>
</evidence>
<evidence type="ECO:0000259" key="5">
    <source>
        <dbReference type="PROSITE" id="PS50001"/>
    </source>
</evidence>
<protein>
    <submittedName>
        <fullName evidence="7">Growth factor receptor-bound protein 2</fullName>
    </submittedName>
</protein>
<evidence type="ECO:0000313" key="8">
    <source>
        <dbReference type="Proteomes" id="UP001152320"/>
    </source>
</evidence>
<evidence type="ECO:0000256" key="3">
    <source>
        <dbReference type="PROSITE-ProRule" id="PRU00191"/>
    </source>
</evidence>
<dbReference type="Pfam" id="PF00018">
    <property type="entry name" value="SH3_1"/>
    <property type="match status" value="2"/>
</dbReference>
<dbReference type="OrthoDB" id="10255964at2759"/>
<reference evidence="7" key="1">
    <citation type="submission" date="2021-10" db="EMBL/GenBank/DDBJ databases">
        <title>Tropical sea cucumber genome reveals ecological adaptation and Cuvierian tubules defense mechanism.</title>
        <authorList>
            <person name="Chen T."/>
        </authorList>
    </citation>
    <scope>NUCLEOTIDE SEQUENCE</scope>
    <source>
        <strain evidence="7">Nanhai2018</strain>
        <tissue evidence="7">Muscle</tissue>
    </source>
</reference>
<dbReference type="InterPro" id="IPR036028">
    <property type="entry name" value="SH3-like_dom_sf"/>
</dbReference>
<name>A0A9Q1C3M3_HOLLE</name>
<evidence type="ECO:0000256" key="1">
    <source>
        <dbReference type="ARBA" id="ARBA00022443"/>
    </source>
</evidence>
<dbReference type="PRINTS" id="PR00499">
    <property type="entry name" value="P67PHOX"/>
</dbReference>
<keyword evidence="8" id="KW-1185">Reference proteome</keyword>
<dbReference type="PROSITE" id="PS50002">
    <property type="entry name" value="SH3"/>
    <property type="match status" value="2"/>
</dbReference>
<evidence type="ECO:0000256" key="4">
    <source>
        <dbReference type="PROSITE-ProRule" id="PRU00192"/>
    </source>
</evidence>
<comment type="caution">
    <text evidence="7">The sequence shown here is derived from an EMBL/GenBank/DDBJ whole genome shotgun (WGS) entry which is preliminary data.</text>
</comment>
<accession>A0A9Q1C3M3</accession>
<keyword evidence="7" id="KW-0675">Receptor</keyword>
<dbReference type="Proteomes" id="UP001152320">
    <property type="component" value="Chromosome 8"/>
</dbReference>
<feature type="domain" description="SH3" evidence="6">
    <location>
        <begin position="166"/>
        <end position="225"/>
    </location>
</feature>
<dbReference type="EMBL" id="JAIZAY010000008">
    <property type="protein sequence ID" value="KAJ8037628.1"/>
    <property type="molecule type" value="Genomic_DNA"/>
</dbReference>
<dbReference type="CDD" id="cd11805">
    <property type="entry name" value="SH3_GRB2_like_C"/>
    <property type="match status" value="1"/>
</dbReference>
<keyword evidence="2 3" id="KW-0727">SH2 domain</keyword>
<dbReference type="SUPFAM" id="SSF50044">
    <property type="entry name" value="SH3-domain"/>
    <property type="match status" value="2"/>
</dbReference>
<sequence>MEYVAKFDFTPSQEDELAFRKGDIVKVIDKKKDKNWYKAELKGRQGLVPKNYIEGKPHDWYVGHVRRKVTEDFLMKQLEDGTFVVRDSESSPGDFSLSVKYAGQVQHFKVLVDGAGKYFIWVVKFNSLNELVEYHRTNSISRTAKIFLKDVDSYALQSFKSGQGDPTSIRVRAKYDFDPQEQGELSFRFGDTIRVLEQTDANWWKGECRGRTGMFPTPYVEVLNDY</sequence>
<dbReference type="FunFam" id="2.30.30.40:FF:000072">
    <property type="entry name" value="Unconventional Myosin IB"/>
    <property type="match status" value="1"/>
</dbReference>
<dbReference type="CDD" id="cd09941">
    <property type="entry name" value="SH2_Grb2_like"/>
    <property type="match status" value="1"/>
</dbReference>
<evidence type="ECO:0000256" key="2">
    <source>
        <dbReference type="ARBA" id="ARBA00022999"/>
    </source>
</evidence>
<gene>
    <name evidence="7" type="ORF">HOLleu_18497</name>
</gene>
<organism evidence="7 8">
    <name type="scientific">Holothuria leucospilota</name>
    <name type="common">Black long sea cucumber</name>
    <name type="synonym">Mertensiothuria leucospilota</name>
    <dbReference type="NCBI Taxonomy" id="206669"/>
    <lineage>
        <taxon>Eukaryota</taxon>
        <taxon>Metazoa</taxon>
        <taxon>Echinodermata</taxon>
        <taxon>Eleutherozoa</taxon>
        <taxon>Echinozoa</taxon>
        <taxon>Holothuroidea</taxon>
        <taxon>Aspidochirotacea</taxon>
        <taxon>Aspidochirotida</taxon>
        <taxon>Holothuriidae</taxon>
        <taxon>Holothuria</taxon>
    </lineage>
</organism>
<dbReference type="PANTHER" id="PTHR46037">
    <property type="entry name" value="PROTEIN ENHANCER OF SEVENLESS 2B"/>
    <property type="match status" value="1"/>
</dbReference>
<dbReference type="SUPFAM" id="SSF55550">
    <property type="entry name" value="SH2 domain"/>
    <property type="match status" value="1"/>
</dbReference>
<evidence type="ECO:0000259" key="6">
    <source>
        <dbReference type="PROSITE" id="PS50002"/>
    </source>
</evidence>
<dbReference type="InterPro" id="IPR000980">
    <property type="entry name" value="SH2"/>
</dbReference>
<proteinExistence type="predicted"/>
<dbReference type="InterPro" id="IPR043539">
    <property type="entry name" value="Grb2-like"/>
</dbReference>
<dbReference type="SMART" id="SM00252">
    <property type="entry name" value="SH2"/>
    <property type="match status" value="1"/>
</dbReference>
<dbReference type="PRINTS" id="PR00401">
    <property type="entry name" value="SH2DOMAIN"/>
</dbReference>
<dbReference type="Gene3D" id="2.30.30.40">
    <property type="entry name" value="SH3 Domains"/>
    <property type="match status" value="2"/>
</dbReference>
<dbReference type="InterPro" id="IPR001452">
    <property type="entry name" value="SH3_domain"/>
</dbReference>
<dbReference type="PRINTS" id="PR00452">
    <property type="entry name" value="SH3DOMAIN"/>
</dbReference>
<dbReference type="SMART" id="SM00326">
    <property type="entry name" value="SH3"/>
    <property type="match status" value="2"/>
</dbReference>
<feature type="domain" description="SH2" evidence="5">
    <location>
        <begin position="60"/>
        <end position="151"/>
    </location>
</feature>